<dbReference type="Gene3D" id="3.40.50.10860">
    <property type="entry name" value="Leucine Dehydrogenase, chain A, domain 1"/>
    <property type="match status" value="1"/>
</dbReference>
<gene>
    <name evidence="1" type="ORF">NFI88_15580</name>
</gene>
<sequence length="327" mass="35122">MTETLPPPARVPTLHFIGVSTRQSSIMQVFPRWADALGLGECAINGIDLPLHAPPDAYREVVAHIRRDPLSRGALVTAHKIDLLHAAADLFDELDPFASSLHEVSCLSKREGRLVGHAKDPISARLALDAILPPGIWRGGGADALLLGAGGATTAITHTLMSDRAPEDRPRRILVTDVRPERLDALRRFHRGAADADPAVPVDYVLTDETAQADRLLAALPPGSLVVNASGLGKDRPGSPLGDGARFPREGVVWDLNYRGDLLFLDAAEAQARERSLRTVDGWNYFLHGWTRVIAEVFDVSIPSAGPSFERLSELAGGPPRAAGRSA</sequence>
<name>A0ABT1W0Y0_9PROT</name>
<proteinExistence type="predicted"/>
<evidence type="ECO:0008006" key="3">
    <source>
        <dbReference type="Google" id="ProtNLM"/>
    </source>
</evidence>
<protein>
    <recommendedName>
        <fullName evidence="3">Shikimate dehydrogenase</fullName>
    </recommendedName>
</protein>
<evidence type="ECO:0000313" key="1">
    <source>
        <dbReference type="EMBL" id="MCQ8242253.1"/>
    </source>
</evidence>
<dbReference type="Proteomes" id="UP001524547">
    <property type="component" value="Unassembled WGS sequence"/>
</dbReference>
<dbReference type="RefSeq" id="WP_422921008.1">
    <property type="nucleotide sequence ID" value="NZ_JAMZEJ010000010.1"/>
</dbReference>
<dbReference type="Gene3D" id="3.40.50.720">
    <property type="entry name" value="NAD(P)-binding Rossmann-like Domain"/>
    <property type="match status" value="1"/>
</dbReference>
<dbReference type="EMBL" id="JAMZEJ010000010">
    <property type="protein sequence ID" value="MCQ8242253.1"/>
    <property type="molecule type" value="Genomic_DNA"/>
</dbReference>
<organism evidence="1 2">
    <name type="scientific">Rhizosaccharibacter radicis</name>
    <dbReference type="NCBI Taxonomy" id="2782605"/>
    <lineage>
        <taxon>Bacteria</taxon>
        <taxon>Pseudomonadati</taxon>
        <taxon>Pseudomonadota</taxon>
        <taxon>Alphaproteobacteria</taxon>
        <taxon>Acetobacterales</taxon>
        <taxon>Acetobacteraceae</taxon>
        <taxon>Rhizosaccharibacter</taxon>
    </lineage>
</organism>
<evidence type="ECO:0000313" key="2">
    <source>
        <dbReference type="Proteomes" id="UP001524547"/>
    </source>
</evidence>
<accession>A0ABT1W0Y0</accession>
<dbReference type="SUPFAM" id="SSF51735">
    <property type="entry name" value="NAD(P)-binding Rossmann-fold domains"/>
    <property type="match status" value="1"/>
</dbReference>
<dbReference type="InterPro" id="IPR036291">
    <property type="entry name" value="NAD(P)-bd_dom_sf"/>
</dbReference>
<reference evidence="1 2" key="1">
    <citation type="submission" date="2022-06" db="EMBL/GenBank/DDBJ databases">
        <title>Rhizosaccharibacter gen. nov. sp. nov. KSS12, endophytic bacteria isolated from sugarcane.</title>
        <authorList>
            <person name="Pitiwittayakul N."/>
        </authorList>
    </citation>
    <scope>NUCLEOTIDE SEQUENCE [LARGE SCALE GENOMIC DNA]</scope>
    <source>
        <strain evidence="1 2">KSS12</strain>
    </source>
</reference>
<keyword evidence="2" id="KW-1185">Reference proteome</keyword>
<comment type="caution">
    <text evidence="1">The sequence shown here is derived from an EMBL/GenBank/DDBJ whole genome shotgun (WGS) entry which is preliminary data.</text>
</comment>